<dbReference type="PANTHER" id="PTHR31689:SF0">
    <property type="entry name" value="DIAMINOPIMELATE EPIMERASE"/>
    <property type="match status" value="1"/>
</dbReference>
<dbReference type="EMBL" id="WBVO01000001">
    <property type="protein sequence ID" value="KAB2814678.1"/>
    <property type="molecule type" value="Genomic_DNA"/>
</dbReference>
<dbReference type="Proteomes" id="UP000468650">
    <property type="component" value="Unassembled WGS sequence"/>
</dbReference>
<dbReference type="Pfam" id="PF01678">
    <property type="entry name" value="DAP_epimerase"/>
    <property type="match status" value="2"/>
</dbReference>
<reference evidence="5 6" key="1">
    <citation type="submission" date="2019-09" db="EMBL/GenBank/DDBJ databases">
        <title>Genomes of family Cryomorphaceae.</title>
        <authorList>
            <person name="Bowman J.P."/>
        </authorList>
    </citation>
    <scope>NUCLEOTIDE SEQUENCE [LARGE SCALE GENOMIC DNA]</scope>
    <source>
        <strain evidence="5 6">LMG 25704</strain>
    </source>
</reference>
<comment type="pathway">
    <text evidence="3">Amino-acid biosynthesis; L-lysine biosynthesis via DAP pathway; DL-2,6-diaminopimelate from LL-2,6-diaminopimelate: step 1/1.</text>
</comment>
<dbReference type="AlphaFoldDB" id="A0A6N6RMA1"/>
<keyword evidence="3" id="KW-0457">Lysine biosynthesis</keyword>
<dbReference type="GO" id="GO:0009089">
    <property type="term" value="P:lysine biosynthetic process via diaminopimelate"/>
    <property type="evidence" value="ECO:0007669"/>
    <property type="project" value="UniProtKB-UniRule"/>
</dbReference>
<evidence type="ECO:0000256" key="1">
    <source>
        <dbReference type="ARBA" id="ARBA00010219"/>
    </source>
</evidence>
<feature type="binding site" evidence="3">
    <location>
        <begin position="75"/>
        <end position="76"/>
    </location>
    <ligand>
        <name>substrate</name>
    </ligand>
</feature>
<feature type="active site" description="Proton acceptor" evidence="3">
    <location>
        <position position="197"/>
    </location>
</feature>
<evidence type="ECO:0000256" key="2">
    <source>
        <dbReference type="ARBA" id="ARBA00023235"/>
    </source>
</evidence>
<feature type="binding site" evidence="3">
    <location>
        <position position="170"/>
    </location>
    <ligand>
        <name>substrate</name>
    </ligand>
</feature>
<dbReference type="NCBIfam" id="TIGR00652">
    <property type="entry name" value="DapF"/>
    <property type="match status" value="1"/>
</dbReference>
<feature type="binding site" evidence="3">
    <location>
        <position position="65"/>
    </location>
    <ligand>
        <name>substrate</name>
    </ligand>
</feature>
<dbReference type="GO" id="GO:0005829">
    <property type="term" value="C:cytosol"/>
    <property type="evidence" value="ECO:0007669"/>
    <property type="project" value="TreeGrafter"/>
</dbReference>
<comment type="subcellular location">
    <subcellularLocation>
        <location evidence="3">Cytoplasm</location>
    </subcellularLocation>
</comment>
<evidence type="ECO:0000256" key="4">
    <source>
        <dbReference type="NCBIfam" id="TIGR00652"/>
    </source>
</evidence>
<dbReference type="OrthoDB" id="9805408at2"/>
<feature type="site" description="Could be important to modulate the pK values of the two catalytic cysteine residues" evidence="3">
    <location>
        <position position="187"/>
    </location>
</feature>
<dbReference type="HAMAP" id="MF_00197">
    <property type="entry name" value="DAP_epimerase"/>
    <property type="match status" value="1"/>
</dbReference>
<feature type="binding site" evidence="3">
    <location>
        <begin position="198"/>
        <end position="199"/>
    </location>
    <ligand>
        <name>substrate</name>
    </ligand>
</feature>
<feature type="site" description="Could be important to modulate the pK values of the two catalytic cysteine residues" evidence="3">
    <location>
        <position position="139"/>
    </location>
</feature>
<comment type="caution">
    <text evidence="5">The sequence shown here is derived from an EMBL/GenBank/DDBJ whole genome shotgun (WGS) entry which is preliminary data.</text>
</comment>
<comment type="caution">
    <text evidence="3">Lacks conserved residue(s) required for the propagation of feature annotation.</text>
</comment>
<feature type="binding site" evidence="3">
    <location>
        <begin position="187"/>
        <end position="188"/>
    </location>
    <ligand>
        <name>substrate</name>
    </ligand>
</feature>
<comment type="catalytic activity">
    <reaction evidence="3">
        <text>(2S,6S)-2,6-diaminopimelate = meso-2,6-diaminopimelate</text>
        <dbReference type="Rhea" id="RHEA:15393"/>
        <dbReference type="ChEBI" id="CHEBI:57609"/>
        <dbReference type="ChEBI" id="CHEBI:57791"/>
        <dbReference type="EC" id="5.1.1.7"/>
    </reaction>
</comment>
<keyword evidence="3" id="KW-0963">Cytoplasm</keyword>
<feature type="active site" description="Proton donor" evidence="3">
    <location>
        <position position="74"/>
    </location>
</feature>
<protein>
    <recommendedName>
        <fullName evidence="3 4">Diaminopimelate epimerase</fullName>
        <shortName evidence="3">DAP epimerase</shortName>
        <ecNumber evidence="3 4">5.1.1.7</ecNumber>
    </recommendedName>
    <alternativeName>
        <fullName evidence="3">PLP-independent amino acid racemase</fullName>
    </alternativeName>
</protein>
<dbReference type="RefSeq" id="WP_151666257.1">
    <property type="nucleotide sequence ID" value="NZ_WBVO01000001.1"/>
</dbReference>
<name>A0A6N6RMA1_9FLAO</name>
<keyword evidence="6" id="KW-1185">Reference proteome</keyword>
<comment type="function">
    <text evidence="3">Catalyzes the stereoinversion of LL-2,6-diaminopimelate (L,L-DAP) to meso-diaminopimelate (meso-DAP), a precursor of L-lysine and an essential component of the bacterial peptidoglycan.</text>
</comment>
<dbReference type="InterPro" id="IPR001653">
    <property type="entry name" value="DAP_epimerase_DapF"/>
</dbReference>
<dbReference type="GO" id="GO:0008837">
    <property type="term" value="F:diaminopimelate epimerase activity"/>
    <property type="evidence" value="ECO:0007669"/>
    <property type="project" value="UniProtKB-UniRule"/>
</dbReference>
<dbReference type="PANTHER" id="PTHR31689">
    <property type="entry name" value="DIAMINOPIMELATE EPIMERASE, CHLOROPLASTIC"/>
    <property type="match status" value="1"/>
</dbReference>
<evidence type="ECO:0000313" key="5">
    <source>
        <dbReference type="EMBL" id="KAB2814678.1"/>
    </source>
</evidence>
<keyword evidence="3" id="KW-0028">Amino-acid biosynthesis</keyword>
<feature type="binding site" evidence="3">
    <location>
        <position position="13"/>
    </location>
    <ligand>
        <name>substrate</name>
    </ligand>
</feature>
<gene>
    <name evidence="3" type="primary">dapF</name>
    <name evidence="5" type="ORF">F8C67_02740</name>
</gene>
<evidence type="ECO:0000256" key="3">
    <source>
        <dbReference type="HAMAP-Rule" id="MF_00197"/>
    </source>
</evidence>
<proteinExistence type="inferred from homology"/>
<sequence>MKFQFEKYQGTGNDFVMIDHRKPFLVDLTTEQIAHICHRRFGIGADGFILIEEDDEVDFKMVYFNSDGRESTMCGNGGRCSVMFAHTLGIVGTEDIVFRAIDGLHHASIEGDIVHLGMNDVSSISEKIRGIWMDTGSPHHVEVVDDVDDYPVHKKGRIIRNEIYGVEGSNVNFIEWNDQKLKVRTYERGVEAETYSCGTGVTASAIALHHLGIAQKDSIEVSTPGGELRVSFEFNNGVYSKVILAGPAQKVFEGSWTS</sequence>
<dbReference type="UniPathway" id="UPA00034">
    <property type="reaction ID" value="UER00025"/>
</dbReference>
<accession>A0A6N6RMA1</accession>
<dbReference type="Gene3D" id="3.10.310.10">
    <property type="entry name" value="Diaminopimelate Epimerase, Chain A, domain 1"/>
    <property type="match status" value="2"/>
</dbReference>
<dbReference type="SUPFAM" id="SSF54506">
    <property type="entry name" value="Diaminopimelate epimerase-like"/>
    <property type="match status" value="2"/>
</dbReference>
<comment type="similarity">
    <text evidence="1 3">Belongs to the diaminopimelate epimerase family.</text>
</comment>
<dbReference type="EC" id="5.1.1.7" evidence="3 4"/>
<evidence type="ECO:0000313" key="6">
    <source>
        <dbReference type="Proteomes" id="UP000468650"/>
    </source>
</evidence>
<comment type="subunit">
    <text evidence="3">Homodimer.</text>
</comment>
<keyword evidence="2 3" id="KW-0413">Isomerase</keyword>
<organism evidence="5 6">
    <name type="scientific">Phaeocystidibacter luteus</name>
    <dbReference type="NCBI Taxonomy" id="911197"/>
    <lineage>
        <taxon>Bacteria</taxon>
        <taxon>Pseudomonadati</taxon>
        <taxon>Bacteroidota</taxon>
        <taxon>Flavobacteriia</taxon>
        <taxon>Flavobacteriales</taxon>
        <taxon>Phaeocystidibacteraceae</taxon>
        <taxon>Phaeocystidibacter</taxon>
    </lineage>
</organism>